<keyword evidence="7 9" id="KW-1133">Transmembrane helix</keyword>
<evidence type="ECO:0000259" key="10">
    <source>
        <dbReference type="PROSITE" id="PS50893"/>
    </source>
</evidence>
<organism evidence="12 13">
    <name type="scientific">Cutaneotrichosporon cavernicola</name>
    <dbReference type="NCBI Taxonomy" id="279322"/>
    <lineage>
        <taxon>Eukaryota</taxon>
        <taxon>Fungi</taxon>
        <taxon>Dikarya</taxon>
        <taxon>Basidiomycota</taxon>
        <taxon>Agaricomycotina</taxon>
        <taxon>Tremellomycetes</taxon>
        <taxon>Trichosporonales</taxon>
        <taxon>Trichosporonaceae</taxon>
        <taxon>Cutaneotrichosporon</taxon>
    </lineage>
</organism>
<dbReference type="PANTHER" id="PTHR24223:SF353">
    <property type="entry name" value="ABC TRANSPORTER ATP-BINDING PROTEIN_PERMEASE VMR1-RELATED"/>
    <property type="match status" value="1"/>
</dbReference>
<dbReference type="EMBL" id="AP028216">
    <property type="protein sequence ID" value="BEI93464.1"/>
    <property type="molecule type" value="Genomic_DNA"/>
</dbReference>
<feature type="transmembrane region" description="Helical" evidence="9">
    <location>
        <begin position="155"/>
        <end position="176"/>
    </location>
</feature>
<feature type="transmembrane region" description="Helical" evidence="9">
    <location>
        <begin position="38"/>
        <end position="59"/>
    </location>
</feature>
<keyword evidence="13" id="KW-1185">Reference proteome</keyword>
<dbReference type="CDD" id="cd03244">
    <property type="entry name" value="ABCC_MRP_domain2"/>
    <property type="match status" value="1"/>
</dbReference>
<dbReference type="SUPFAM" id="SSF52540">
    <property type="entry name" value="P-loop containing nucleoside triphosphate hydrolases"/>
    <property type="match status" value="2"/>
</dbReference>
<feature type="domain" description="ABC transmembrane type-1" evidence="11">
    <location>
        <begin position="1000"/>
        <end position="1262"/>
    </location>
</feature>
<feature type="transmembrane region" description="Helical" evidence="9">
    <location>
        <begin position="1202"/>
        <end position="1228"/>
    </location>
</feature>
<dbReference type="InterPro" id="IPR003593">
    <property type="entry name" value="AAA+_ATPase"/>
</dbReference>
<keyword evidence="5" id="KW-0547">Nucleotide-binding</keyword>
<sequence>MSTGADSTFFLASGTADADTDRPVRLRAFRRNVRQGKIALGASLTAALLAGMVHLGHLVYEEGGWIGHARWGADVIIIILTLGSMGMLSATLVWRPFPSRLRPADLGELANMRIHRLACVATFFAGLASIILHLAPDVVYILSTQRGPPPVDAATLLTGRMHLVTLIAACVSAGCMRRGPLLRTREARFGSGFGVESSPDEDFDWRKLSFEDEEPDTMPVIDYGNSSMLNFLTLGYSISLAKKSLEVEALQQSDLPVLEDWVRRGGTEHLAALEPQGMDLQATTAIGLMKALWAGRGKVIFITFVLETANVFINYIQITATYEFIEDFGNPDPAYLYLMCWGMLVGQVLGVTLSAYLWVRENYLLHNPVRMTMSAILYAKILRSTDVKAMEAQHLTSEEDQKANKGRAQVMNLLTIDVGTVASMATYIWNISNGIIQLIIGLVFMYNMLGSSSAVALLCVPLFAPISAWIAKRIYECDKGWARARDGRTGAIKEFLAGIKVIKLNGFEGYETRRVSALRDIETVWQRWRYTLGTFFNIVGDLLPAFAVAATFVFYTKVLGRDLEPATAFVTLLVFAKVKAGLDVFPMAIDVVLNSKVALDRLKNYLNTAEVDVNLEDVSDGMIAVDNATFTWPVPENAVHPSDESVHAFRLRRVTLSLPQGKMTLICGPLGAGKTLFLRALLGEAKVESGNVISPRSPINATLLDHSNQHMQWTTEKWLTRTVAYAPQKSYIRHGSVRDNILFGLPLWKERYVEVLRQCSLEADLALLVNGDRTEVGENGVNLSGGQKARINLARCVYSRARTIYLDDVLSAVDAHTVQFLIDECFRGKLLRARTVVLVSHHVGLCLPVSDYVVAIADGKAQEACLARRAHLPSLMQMSSPLQAAEELPPLPATGTARPEAIHVLDTLVNLNAQTAMAPDDDAALVREIRQTERDDLLSVEDDQDEPKARAVYTKEHQEVGHVASGHYWLVIAAAGGLGYWTIWIILYGGTKALSWSIDYVMKIWTGDPNIEANLNYYITLFLTLRVAWVVVGALRWVWLYGVGNVGFYSAGTKKIHRDLFRTITNAPLSFFESTPSGRLLNVFSQDIKRLDSQSADDFGRTTSEMLRVVVSAITVSFEAPAMLVVLVAFGVPLLLVTNQLGKLRSNLRRLAAVSDSPIISLYHDSIDGVVMLRAFGLPAAMTKIFQVLANRSRVAQTWNWIVYNWVRAVVLTLSSVFLTITGFILVGRDISPALAGFILNFAAQVSVTMFSLLERFIMLEQTFVSAERINYYLQNTPQEPGGGTVPPAHWPEKGGIVVRGLSVRYAPDLPDVLHDVSFTIEPGQRVGVVGATGSGKSTLALSLFRAVEPTGGSIEIDGLDTATLALRPLRQRLNMVVQDGSLPAGTLRNALDISGEADDADIYDALRRVHLLPAVVTPADVLTNPFADLDTFVAAEGANFSHGQRQLLCLARALLKKSRVLVMDEATSSVDFEMDSKITQTIRECFADTTMLVIAHRLATIVAYDRVLVLDRGRVIENDHPLTLMTRESTAFRSLCMAQGPDEYAYLLRLAQSSQA</sequence>
<feature type="domain" description="ABC transporter" evidence="10">
    <location>
        <begin position="1299"/>
        <end position="1538"/>
    </location>
</feature>
<dbReference type="PANTHER" id="PTHR24223">
    <property type="entry name" value="ATP-BINDING CASSETTE SUB-FAMILY C"/>
    <property type="match status" value="1"/>
</dbReference>
<feature type="transmembrane region" description="Helical" evidence="9">
    <location>
        <begin position="435"/>
        <end position="464"/>
    </location>
</feature>
<evidence type="ECO:0000256" key="3">
    <source>
        <dbReference type="ARBA" id="ARBA00022692"/>
    </source>
</evidence>
<evidence type="ECO:0000259" key="11">
    <source>
        <dbReference type="PROSITE" id="PS50929"/>
    </source>
</evidence>
<dbReference type="GO" id="GO:0005524">
    <property type="term" value="F:ATP binding"/>
    <property type="evidence" value="ECO:0007669"/>
    <property type="project" value="UniProtKB-KW"/>
</dbReference>
<dbReference type="InterPro" id="IPR011527">
    <property type="entry name" value="ABC1_TM_dom"/>
</dbReference>
<feature type="transmembrane region" description="Helical" evidence="9">
    <location>
        <begin position="71"/>
        <end position="94"/>
    </location>
</feature>
<evidence type="ECO:0000256" key="4">
    <source>
        <dbReference type="ARBA" id="ARBA00022737"/>
    </source>
</evidence>
<protein>
    <recommendedName>
        <fullName evidence="14">P-loop containing nucleoside triphosphate hydrolase protein</fullName>
    </recommendedName>
</protein>
<feature type="transmembrane region" description="Helical" evidence="9">
    <location>
        <begin position="568"/>
        <end position="593"/>
    </location>
</feature>
<evidence type="ECO:0000256" key="9">
    <source>
        <dbReference type="SAM" id="Phobius"/>
    </source>
</evidence>
<feature type="domain" description="ABC transporter" evidence="10">
    <location>
        <begin position="623"/>
        <end position="883"/>
    </location>
</feature>
<evidence type="ECO:0000256" key="5">
    <source>
        <dbReference type="ARBA" id="ARBA00022741"/>
    </source>
</evidence>
<dbReference type="GO" id="GO:0000329">
    <property type="term" value="C:fungal-type vacuole membrane"/>
    <property type="evidence" value="ECO:0007669"/>
    <property type="project" value="TreeGrafter"/>
</dbReference>
<dbReference type="PROSITE" id="PS50929">
    <property type="entry name" value="ABC_TM1F"/>
    <property type="match status" value="2"/>
</dbReference>
<evidence type="ECO:0000256" key="6">
    <source>
        <dbReference type="ARBA" id="ARBA00022840"/>
    </source>
</evidence>
<dbReference type="GO" id="GO:0016887">
    <property type="term" value="F:ATP hydrolysis activity"/>
    <property type="evidence" value="ECO:0007669"/>
    <property type="project" value="InterPro"/>
</dbReference>
<dbReference type="SUPFAM" id="SSF90123">
    <property type="entry name" value="ABC transporter transmembrane region"/>
    <property type="match status" value="2"/>
</dbReference>
<dbReference type="Pfam" id="PF00664">
    <property type="entry name" value="ABC_membrane"/>
    <property type="match status" value="2"/>
</dbReference>
<keyword evidence="4" id="KW-0677">Repeat</keyword>
<dbReference type="PROSITE" id="PS50893">
    <property type="entry name" value="ABC_TRANSPORTER_2"/>
    <property type="match status" value="2"/>
</dbReference>
<evidence type="ECO:0008006" key="14">
    <source>
        <dbReference type="Google" id="ProtNLM"/>
    </source>
</evidence>
<dbReference type="InterPro" id="IPR017871">
    <property type="entry name" value="ABC_transporter-like_CS"/>
</dbReference>
<dbReference type="InterPro" id="IPR044726">
    <property type="entry name" value="ABCC_6TM_D2"/>
</dbReference>
<dbReference type="PROSITE" id="PS00211">
    <property type="entry name" value="ABC_TRANSPORTER_1"/>
    <property type="match status" value="2"/>
</dbReference>
<dbReference type="Gene3D" id="3.40.50.300">
    <property type="entry name" value="P-loop containing nucleotide triphosphate hydrolases"/>
    <property type="match status" value="2"/>
</dbReference>
<dbReference type="SMART" id="SM00382">
    <property type="entry name" value="AAA"/>
    <property type="match status" value="2"/>
</dbReference>
<comment type="subcellular location">
    <subcellularLocation>
        <location evidence="1">Membrane</location>
        <topology evidence="1">Multi-pass membrane protein</topology>
    </subcellularLocation>
</comment>
<keyword evidence="8 9" id="KW-0472">Membrane</keyword>
<dbReference type="Proteomes" id="UP001233271">
    <property type="component" value="Chromosome 5"/>
</dbReference>
<evidence type="ECO:0000313" key="12">
    <source>
        <dbReference type="EMBL" id="BEI93464.1"/>
    </source>
</evidence>
<evidence type="ECO:0000256" key="1">
    <source>
        <dbReference type="ARBA" id="ARBA00004141"/>
    </source>
</evidence>
<accession>A0AA48QXD7</accession>
<evidence type="ECO:0000256" key="2">
    <source>
        <dbReference type="ARBA" id="ARBA00022448"/>
    </source>
</evidence>
<feature type="transmembrane region" description="Helical" evidence="9">
    <location>
        <begin position="968"/>
        <end position="987"/>
    </location>
</feature>
<dbReference type="GO" id="GO:0140359">
    <property type="term" value="F:ABC-type transporter activity"/>
    <property type="evidence" value="ECO:0007669"/>
    <property type="project" value="InterPro"/>
</dbReference>
<dbReference type="InterPro" id="IPR003439">
    <property type="entry name" value="ABC_transporter-like_ATP-bd"/>
</dbReference>
<dbReference type="CDD" id="cd18596">
    <property type="entry name" value="ABC_6TM_VMR1_D1_like"/>
    <property type="match status" value="1"/>
</dbReference>
<feature type="transmembrane region" description="Helical" evidence="9">
    <location>
        <begin position="1109"/>
        <end position="1136"/>
    </location>
</feature>
<name>A0AA48QXD7_9TREE</name>
<evidence type="ECO:0000313" key="13">
    <source>
        <dbReference type="Proteomes" id="UP001233271"/>
    </source>
</evidence>
<dbReference type="CDD" id="cd18580">
    <property type="entry name" value="ABC_6TM_ABCC_D2"/>
    <property type="match status" value="1"/>
</dbReference>
<dbReference type="Pfam" id="PF00005">
    <property type="entry name" value="ABC_tran"/>
    <property type="match status" value="2"/>
</dbReference>
<keyword evidence="6" id="KW-0067">ATP-binding</keyword>
<dbReference type="Gene3D" id="1.20.1560.10">
    <property type="entry name" value="ABC transporter type 1, transmembrane domain"/>
    <property type="match status" value="2"/>
</dbReference>
<dbReference type="InterPro" id="IPR050173">
    <property type="entry name" value="ABC_transporter_C-like"/>
</dbReference>
<gene>
    <name evidence="12" type="ORF">CcaverHIS019_0510920</name>
</gene>
<dbReference type="InterPro" id="IPR027417">
    <property type="entry name" value="P-loop_NTPase"/>
</dbReference>
<feature type="transmembrane region" description="Helical" evidence="9">
    <location>
        <begin position="114"/>
        <end position="135"/>
    </location>
</feature>
<feature type="transmembrane region" description="Helical" evidence="9">
    <location>
        <begin position="1017"/>
        <end position="1039"/>
    </location>
</feature>
<dbReference type="KEGG" id="ccac:CcaHIS019_0510920"/>
<proteinExistence type="predicted"/>
<feature type="transmembrane region" description="Helical" evidence="9">
    <location>
        <begin position="1234"/>
        <end position="1254"/>
    </location>
</feature>
<dbReference type="FunFam" id="3.40.50.300:FF:001354">
    <property type="entry name" value="ATP-binding cassette (ABC) transporter, putative"/>
    <property type="match status" value="1"/>
</dbReference>
<evidence type="ECO:0000256" key="7">
    <source>
        <dbReference type="ARBA" id="ARBA00022989"/>
    </source>
</evidence>
<feature type="transmembrane region" description="Helical" evidence="9">
    <location>
        <begin position="535"/>
        <end position="556"/>
    </location>
</feature>
<feature type="domain" description="ABC transmembrane type-1" evidence="11">
    <location>
        <begin position="409"/>
        <end position="594"/>
    </location>
</feature>
<feature type="transmembrane region" description="Helical" evidence="9">
    <location>
        <begin position="334"/>
        <end position="359"/>
    </location>
</feature>
<dbReference type="CDD" id="cd03250">
    <property type="entry name" value="ABCC_MRP_domain1"/>
    <property type="match status" value="1"/>
</dbReference>
<evidence type="ECO:0000256" key="8">
    <source>
        <dbReference type="ARBA" id="ARBA00023136"/>
    </source>
</evidence>
<dbReference type="InterPro" id="IPR036640">
    <property type="entry name" value="ABC1_TM_sf"/>
</dbReference>
<keyword evidence="2" id="KW-0813">Transport</keyword>
<reference evidence="12" key="1">
    <citation type="journal article" date="2023" name="BMC Genomics">
        <title>Chromosome-level genome assemblies of Cutaneotrichosporon spp. (Trichosporonales, Basidiomycota) reveal imbalanced evolution between nucleotide sequences and chromosome synteny.</title>
        <authorList>
            <person name="Kobayashi Y."/>
            <person name="Kayamori A."/>
            <person name="Aoki K."/>
            <person name="Shiwa Y."/>
            <person name="Matsutani M."/>
            <person name="Fujita N."/>
            <person name="Sugita T."/>
            <person name="Iwasaki W."/>
            <person name="Tanaka N."/>
            <person name="Takashima M."/>
        </authorList>
    </citation>
    <scope>NUCLEOTIDE SEQUENCE</scope>
    <source>
        <strain evidence="12">HIS019</strain>
    </source>
</reference>
<dbReference type="RefSeq" id="XP_060458729.1">
    <property type="nucleotide sequence ID" value="XM_060602324.1"/>
</dbReference>
<feature type="transmembrane region" description="Helical" evidence="9">
    <location>
        <begin position="299"/>
        <end position="322"/>
    </location>
</feature>
<keyword evidence="3 9" id="KW-0812">Transmembrane</keyword>
<dbReference type="GeneID" id="85497334"/>